<dbReference type="SUPFAM" id="SSF111331">
    <property type="entry name" value="NAD kinase/diacylglycerol kinase-like"/>
    <property type="match status" value="1"/>
</dbReference>
<dbReference type="InterPro" id="IPR004363">
    <property type="entry name" value="Methylgl_synth"/>
</dbReference>
<evidence type="ECO:0000313" key="4">
    <source>
        <dbReference type="EMBL" id="KAA8821492.1"/>
    </source>
</evidence>
<keyword evidence="4" id="KW-0418">Kinase</keyword>
<dbReference type="PROSITE" id="PS50146">
    <property type="entry name" value="DAGK"/>
    <property type="match status" value="1"/>
</dbReference>
<dbReference type="PANTHER" id="PTHR30492:SF0">
    <property type="entry name" value="METHYLGLYOXAL SYNTHASE"/>
    <property type="match status" value="1"/>
</dbReference>
<evidence type="ECO:0000313" key="5">
    <source>
        <dbReference type="Proteomes" id="UP000345527"/>
    </source>
</evidence>
<sequence length="376" mass="40448">MDTMPQPLIITLCVLAIVIAIAAATFMFWRVRKRQQLNAVVEQRDDDIKKVSYAFVINPSKPQAAELRERITSFCAGKGIDHFFVDTQLDKDGNACAREAIAKGASAVVAVGGDGTVRTVASAMAKFNGIPMGIVPIGTANLFARNMGIPVDDVEAALTVATSHGSRHVDMGRLCVLDSDEPDHDHGFLIVGGVGFDALMIDDTNPTLKKNISWLAYFASATKHLFSPKNRGDLTIIDPRGNTRTSTGLSFRTFMAGNCGQLPALSLMPEAVSDDGYLDFELIDTTGGIIGWANLFGDVVHQTITGRAKQSPFSTNSRIDQIKGSRAELHLERPALAQVDGDVLGETRHVAFSIEKQALCVRVPEVPAEPTGLMAL</sequence>
<dbReference type="OrthoDB" id="3171056at2"/>
<dbReference type="InterPro" id="IPR016064">
    <property type="entry name" value="NAD/diacylglycerol_kinase_sf"/>
</dbReference>
<proteinExistence type="predicted"/>
<name>A0A5J5DXP6_9BIFI</name>
<dbReference type="Gene3D" id="3.40.50.10330">
    <property type="entry name" value="Probable inorganic polyphosphate/atp-NAD kinase, domain 1"/>
    <property type="match status" value="1"/>
</dbReference>
<keyword evidence="1" id="KW-0812">Transmembrane</keyword>
<feature type="domain" description="DAGKc" evidence="2">
    <location>
        <begin position="97"/>
        <end position="179"/>
    </location>
</feature>
<dbReference type="InterPro" id="IPR017438">
    <property type="entry name" value="ATP-NAD_kinase_N"/>
</dbReference>
<dbReference type="Pfam" id="PF00781">
    <property type="entry name" value="DAGK_cat"/>
    <property type="match status" value="1"/>
</dbReference>
<dbReference type="Proteomes" id="UP000345527">
    <property type="component" value="Unassembled WGS sequence"/>
</dbReference>
<dbReference type="GO" id="GO:0005829">
    <property type="term" value="C:cytosol"/>
    <property type="evidence" value="ECO:0007669"/>
    <property type="project" value="TreeGrafter"/>
</dbReference>
<dbReference type="Proteomes" id="UP000374630">
    <property type="component" value="Unassembled WGS sequence"/>
</dbReference>
<dbReference type="InterPro" id="IPR001206">
    <property type="entry name" value="Diacylglycerol_kinase_cat_dom"/>
</dbReference>
<evidence type="ECO:0000313" key="3">
    <source>
        <dbReference type="EMBL" id="KAA8821301.1"/>
    </source>
</evidence>
<protein>
    <submittedName>
        <fullName evidence="4">Diacylglycerol kinase</fullName>
    </submittedName>
</protein>
<dbReference type="Gene3D" id="2.60.200.40">
    <property type="match status" value="1"/>
</dbReference>
<evidence type="ECO:0000259" key="2">
    <source>
        <dbReference type="PROSITE" id="PS50146"/>
    </source>
</evidence>
<dbReference type="EMBL" id="RZOA01000028">
    <property type="protein sequence ID" value="KAA8821492.1"/>
    <property type="molecule type" value="Genomic_DNA"/>
</dbReference>
<feature type="transmembrane region" description="Helical" evidence="1">
    <location>
        <begin position="6"/>
        <end position="29"/>
    </location>
</feature>
<keyword evidence="6" id="KW-1185">Reference proteome</keyword>
<dbReference type="GO" id="GO:0019242">
    <property type="term" value="P:methylglyoxal biosynthetic process"/>
    <property type="evidence" value="ECO:0007669"/>
    <property type="project" value="InterPro"/>
</dbReference>
<dbReference type="SMART" id="SM00046">
    <property type="entry name" value="DAGKc"/>
    <property type="match status" value="1"/>
</dbReference>
<dbReference type="EMBL" id="RZNZ01000004">
    <property type="protein sequence ID" value="KAA8821301.1"/>
    <property type="molecule type" value="Genomic_DNA"/>
</dbReference>
<dbReference type="GO" id="GO:0008929">
    <property type="term" value="F:methylglyoxal synthase activity"/>
    <property type="evidence" value="ECO:0007669"/>
    <property type="project" value="InterPro"/>
</dbReference>
<evidence type="ECO:0000256" key="1">
    <source>
        <dbReference type="SAM" id="Phobius"/>
    </source>
</evidence>
<keyword evidence="4" id="KW-0808">Transferase</keyword>
<evidence type="ECO:0000313" key="6">
    <source>
        <dbReference type="Proteomes" id="UP000374630"/>
    </source>
</evidence>
<gene>
    <name evidence="4" type="ORF">EM848_10820</name>
    <name evidence="3" type="ORF">EMO90_03860</name>
</gene>
<accession>A0A5J5DXP6</accession>
<dbReference type="AlphaFoldDB" id="A0A5J5DXP6"/>
<reference evidence="5 6" key="1">
    <citation type="journal article" date="2019" name="Syst. Appl. Microbiol.">
        <title>Characterization of Bifidobacterium species in feaces of the Egyptian fruit bat: Description of B. vespertilionis sp. nov. and B. rousetti sp. nov.</title>
        <authorList>
            <person name="Modesto M."/>
            <person name="Satti M."/>
            <person name="Watanabe K."/>
            <person name="Puglisi E."/>
            <person name="Morelli L."/>
            <person name="Huang C.-H."/>
            <person name="Liou J.-S."/>
            <person name="Miyashita M."/>
            <person name="Tamura T."/>
            <person name="Saito S."/>
            <person name="Mori K."/>
            <person name="Huang L."/>
            <person name="Sciavilla P."/>
            <person name="Sandri C."/>
            <person name="Spiezio C."/>
            <person name="Vitali F."/>
            <person name="Cavalieri D."/>
            <person name="Perpetuini G."/>
            <person name="Tofalo R."/>
            <person name="Bonetti A."/>
            <person name="Arita M."/>
            <person name="Mattarelli P."/>
        </authorList>
    </citation>
    <scope>NUCLEOTIDE SEQUENCE [LARGE SCALE GENOMIC DNA]</scope>
    <source>
        <strain evidence="3 6">RST16</strain>
        <strain evidence="4 5">RST8</strain>
    </source>
</reference>
<dbReference type="PANTHER" id="PTHR30492">
    <property type="entry name" value="METHYLGLYOXAL SYNTHASE"/>
    <property type="match status" value="1"/>
</dbReference>
<keyword evidence="1" id="KW-0472">Membrane</keyword>
<organism evidence="4 5">
    <name type="scientific">Bifidobacterium vespertilionis</name>
    <dbReference type="NCBI Taxonomy" id="2562524"/>
    <lineage>
        <taxon>Bacteria</taxon>
        <taxon>Bacillati</taxon>
        <taxon>Actinomycetota</taxon>
        <taxon>Actinomycetes</taxon>
        <taxon>Bifidobacteriales</taxon>
        <taxon>Bifidobacteriaceae</taxon>
        <taxon>Bifidobacterium</taxon>
    </lineage>
</organism>
<comment type="caution">
    <text evidence="4">The sequence shown here is derived from an EMBL/GenBank/DDBJ whole genome shotgun (WGS) entry which is preliminary data.</text>
</comment>
<dbReference type="GO" id="GO:0016301">
    <property type="term" value="F:kinase activity"/>
    <property type="evidence" value="ECO:0007669"/>
    <property type="project" value="UniProtKB-KW"/>
</dbReference>
<keyword evidence="1" id="KW-1133">Transmembrane helix</keyword>